<name>A0A6J4KDZ0_9CHLR</name>
<dbReference type="AlphaFoldDB" id="A0A6J4KDZ0"/>
<protein>
    <submittedName>
        <fullName evidence="1">Uncharacterized protein</fullName>
    </submittedName>
</protein>
<reference evidence="1" key="1">
    <citation type="submission" date="2020-02" db="EMBL/GenBank/DDBJ databases">
        <authorList>
            <person name="Meier V. D."/>
        </authorList>
    </citation>
    <scope>NUCLEOTIDE SEQUENCE</scope>
    <source>
        <strain evidence="1">AVDCRST_MAG93</strain>
    </source>
</reference>
<dbReference type="EMBL" id="CADCTR010001595">
    <property type="protein sequence ID" value="CAA9303303.1"/>
    <property type="molecule type" value="Genomic_DNA"/>
</dbReference>
<evidence type="ECO:0000313" key="1">
    <source>
        <dbReference type="EMBL" id="CAA9303303.1"/>
    </source>
</evidence>
<sequence>MSSDRATKRLTSRAARGTIKLTKARFASSGCWVFDILWLFRQESYD</sequence>
<accession>A0A6J4KDZ0</accession>
<gene>
    <name evidence="1" type="ORF">AVDCRST_MAG93-4750</name>
</gene>
<proteinExistence type="predicted"/>
<organism evidence="1">
    <name type="scientific">uncultured Chloroflexia bacterium</name>
    <dbReference type="NCBI Taxonomy" id="1672391"/>
    <lineage>
        <taxon>Bacteria</taxon>
        <taxon>Bacillati</taxon>
        <taxon>Chloroflexota</taxon>
        <taxon>Chloroflexia</taxon>
        <taxon>environmental samples</taxon>
    </lineage>
</organism>